<dbReference type="InterPro" id="IPR052339">
    <property type="entry name" value="Fe-S_Maturation_MIP18"/>
</dbReference>
<dbReference type="EMBL" id="JAUHMF010000001">
    <property type="protein sequence ID" value="MDT8896817.1"/>
    <property type="molecule type" value="Genomic_DNA"/>
</dbReference>
<dbReference type="InterPro" id="IPR002744">
    <property type="entry name" value="MIP18-like"/>
</dbReference>
<reference evidence="2 3" key="1">
    <citation type="submission" date="2023-07" db="EMBL/GenBank/DDBJ databases">
        <title>Novel species of Thermanaerothrix with wide hydrolytic capabilities.</title>
        <authorList>
            <person name="Zayulina K.S."/>
            <person name="Podosokorskaya O.A."/>
            <person name="Elcheninov A.G."/>
        </authorList>
    </citation>
    <scope>NUCLEOTIDE SEQUENCE [LARGE SCALE GENOMIC DNA]</scope>
    <source>
        <strain evidence="2 3">4228-RoL</strain>
    </source>
</reference>
<evidence type="ECO:0000259" key="1">
    <source>
        <dbReference type="Pfam" id="PF01883"/>
    </source>
</evidence>
<dbReference type="Gene3D" id="3.30.300.130">
    <property type="entry name" value="Fe-S cluster assembly (FSCA)"/>
    <property type="match status" value="1"/>
</dbReference>
<name>A0ABU3NJ36_9CHLR</name>
<organism evidence="2 3">
    <name type="scientific">Thermanaerothrix solaris</name>
    <dbReference type="NCBI Taxonomy" id="3058434"/>
    <lineage>
        <taxon>Bacteria</taxon>
        <taxon>Bacillati</taxon>
        <taxon>Chloroflexota</taxon>
        <taxon>Anaerolineae</taxon>
        <taxon>Anaerolineales</taxon>
        <taxon>Anaerolineaceae</taxon>
        <taxon>Thermanaerothrix</taxon>
    </lineage>
</organism>
<dbReference type="RefSeq" id="WP_315623370.1">
    <property type="nucleotide sequence ID" value="NZ_JAUHMF010000001.1"/>
</dbReference>
<gene>
    <name evidence="2" type="ORF">QYE77_00945</name>
</gene>
<dbReference type="SUPFAM" id="SSF117916">
    <property type="entry name" value="Fe-S cluster assembly (FSCA) domain-like"/>
    <property type="match status" value="1"/>
</dbReference>
<keyword evidence="3" id="KW-1185">Reference proteome</keyword>
<protein>
    <submittedName>
        <fullName evidence="2">Iron-sulfur cluster assembly protein</fullName>
    </submittedName>
</protein>
<proteinExistence type="predicted"/>
<dbReference type="PANTHER" id="PTHR42831:SF1">
    <property type="entry name" value="FE-S PROTEIN MATURATION AUXILIARY FACTOR YITW"/>
    <property type="match status" value="1"/>
</dbReference>
<dbReference type="PANTHER" id="PTHR42831">
    <property type="entry name" value="FE-S PROTEIN MATURATION AUXILIARY FACTOR YITW"/>
    <property type="match status" value="1"/>
</dbReference>
<feature type="domain" description="MIP18 family-like" evidence="1">
    <location>
        <begin position="27"/>
        <end position="89"/>
    </location>
</feature>
<dbReference type="Proteomes" id="UP001254165">
    <property type="component" value="Unassembled WGS sequence"/>
</dbReference>
<accession>A0ABU3NJ36</accession>
<sequence>MENPSQPGTNRPVWDAEATHPEACNKLRDALREIIDPEIGLNVIQLGLIRNVRIEPDQVMIRMILTTPFCPYGPALIEMTRQKAEEALGLPTFIELGMEMWDFSMMEEGIDLGWGLY</sequence>
<evidence type="ECO:0000313" key="2">
    <source>
        <dbReference type="EMBL" id="MDT8896817.1"/>
    </source>
</evidence>
<comment type="caution">
    <text evidence="2">The sequence shown here is derived from an EMBL/GenBank/DDBJ whole genome shotgun (WGS) entry which is preliminary data.</text>
</comment>
<dbReference type="InterPro" id="IPR034904">
    <property type="entry name" value="FSCA_dom_sf"/>
</dbReference>
<evidence type="ECO:0000313" key="3">
    <source>
        <dbReference type="Proteomes" id="UP001254165"/>
    </source>
</evidence>
<dbReference type="Pfam" id="PF01883">
    <property type="entry name" value="FeS_assembly_P"/>
    <property type="match status" value="1"/>
</dbReference>